<dbReference type="OrthoDB" id="1121502at2"/>
<dbReference type="EMBL" id="QOVK01000001">
    <property type="protein sequence ID" value="RXG26023.1"/>
    <property type="molecule type" value="Genomic_DNA"/>
</dbReference>
<feature type="signal peptide" evidence="1">
    <location>
        <begin position="1"/>
        <end position="19"/>
    </location>
</feature>
<name>A0A4Q0PGN2_9FLAO</name>
<dbReference type="AlphaFoldDB" id="A0A4Q0PGN2"/>
<keyword evidence="1" id="KW-0732">Signal</keyword>
<reference evidence="3 4" key="1">
    <citation type="submission" date="2018-07" db="EMBL/GenBank/DDBJ databases">
        <title>Leeuwenhoekiella genomics.</title>
        <authorList>
            <person name="Tahon G."/>
            <person name="Willems A."/>
        </authorList>
    </citation>
    <scope>NUCLEOTIDE SEQUENCE [LARGE SCALE GENOMIC DNA]</scope>
    <source>
        <strain evidence="3 4">LMG 29608</strain>
    </source>
</reference>
<evidence type="ECO:0000313" key="4">
    <source>
        <dbReference type="Proteomes" id="UP000289859"/>
    </source>
</evidence>
<dbReference type="Proteomes" id="UP000289859">
    <property type="component" value="Unassembled WGS sequence"/>
</dbReference>
<protein>
    <submittedName>
        <fullName evidence="3">Putative PepSY-like beta-lactamase-inhibitor</fullName>
    </submittedName>
</protein>
<comment type="caution">
    <text evidence="3">The sequence shown here is derived from an EMBL/GenBank/DDBJ whole genome shotgun (WGS) entry which is preliminary data.</text>
</comment>
<dbReference type="InterPro" id="IPR021533">
    <property type="entry name" value="PepSY-like"/>
</dbReference>
<feature type="domain" description="Putative beta-lactamase-inhibitor-like PepSY-like" evidence="2">
    <location>
        <begin position="54"/>
        <end position="141"/>
    </location>
</feature>
<organism evidence="3 4">
    <name type="scientific">Leeuwenhoekiella polynyae</name>
    <dbReference type="NCBI Taxonomy" id="1550906"/>
    <lineage>
        <taxon>Bacteria</taxon>
        <taxon>Pseudomonadati</taxon>
        <taxon>Bacteroidota</taxon>
        <taxon>Flavobacteriia</taxon>
        <taxon>Flavobacteriales</taxon>
        <taxon>Flavobacteriaceae</taxon>
        <taxon>Leeuwenhoekiella</taxon>
    </lineage>
</organism>
<proteinExistence type="predicted"/>
<dbReference type="SUPFAM" id="SSF160574">
    <property type="entry name" value="BT0923-like"/>
    <property type="match status" value="1"/>
</dbReference>
<dbReference type="Gene3D" id="3.10.450.360">
    <property type="match status" value="1"/>
</dbReference>
<accession>A0A4Q0PGN2</accession>
<gene>
    <name evidence="3" type="ORF">DSM02_14</name>
</gene>
<dbReference type="RefSeq" id="WP_128763738.1">
    <property type="nucleotide sequence ID" value="NZ_JBHUOO010000018.1"/>
</dbReference>
<feature type="chain" id="PRO_5020529543" evidence="1">
    <location>
        <begin position="20"/>
        <end position="146"/>
    </location>
</feature>
<evidence type="ECO:0000313" key="3">
    <source>
        <dbReference type="EMBL" id="RXG26023.1"/>
    </source>
</evidence>
<evidence type="ECO:0000256" key="1">
    <source>
        <dbReference type="SAM" id="SignalP"/>
    </source>
</evidence>
<keyword evidence="4" id="KW-1185">Reference proteome</keyword>
<dbReference type="Pfam" id="PF11396">
    <property type="entry name" value="PepSY_like"/>
    <property type="match status" value="1"/>
</dbReference>
<sequence>MKNVKLMLLGLTGITAVHAQDLTPDRVPQAIRASFQQNYAQATDVEWEQEYPGYSVAFEVDRMDHEIWYDKSGAILKSEQELKADELPQGVHDALLKAHKDFTIEEVEKLDIKGKITYTVELEKGWFQEREVVVDATGKILSDLED</sequence>
<evidence type="ECO:0000259" key="2">
    <source>
        <dbReference type="Pfam" id="PF11396"/>
    </source>
</evidence>